<protein>
    <submittedName>
        <fullName evidence="1">Uncharacterized protein</fullName>
    </submittedName>
</protein>
<proteinExistence type="predicted"/>
<keyword evidence="2" id="KW-1185">Reference proteome</keyword>
<dbReference type="AlphaFoldDB" id="A0A8S4BVJ7"/>
<evidence type="ECO:0000313" key="2">
    <source>
        <dbReference type="Proteomes" id="UP000837675"/>
    </source>
</evidence>
<sequence>MEALSQHKVKSVLAIEMAFCGKKMELVHQSIQLTQQN</sequence>
<accession>A0A8S4BVJ7</accession>
<evidence type="ECO:0000313" key="1">
    <source>
        <dbReference type="EMBL" id="CAG7590288.1"/>
    </source>
</evidence>
<reference evidence="1" key="1">
    <citation type="submission" date="2021-06" db="EMBL/GenBank/DDBJ databases">
        <authorList>
            <person name="Nardi T."/>
            <person name="Nardi T."/>
        </authorList>
    </citation>
    <scope>NUCLEOTIDE SEQUENCE</scope>
</reference>
<comment type="caution">
    <text evidence="1">The sequence shown here is derived from an EMBL/GenBank/DDBJ whole genome shotgun (WGS) entry which is preliminary data.</text>
</comment>
<dbReference type="Proteomes" id="UP000837675">
    <property type="component" value="Unassembled WGS sequence"/>
</dbReference>
<dbReference type="EMBL" id="CAJVAF010000094">
    <property type="protein sequence ID" value="CAG7590288.1"/>
    <property type="molecule type" value="Genomic_DNA"/>
</dbReference>
<name>A0A8S4BVJ7_9ACAR</name>
<organism evidence="1 2">
    <name type="scientific">Hyalomma marginatum</name>
    <dbReference type="NCBI Taxonomy" id="34627"/>
    <lineage>
        <taxon>Eukaryota</taxon>
        <taxon>Metazoa</taxon>
        <taxon>Ecdysozoa</taxon>
        <taxon>Arthropoda</taxon>
        <taxon>Chelicerata</taxon>
        <taxon>Arachnida</taxon>
        <taxon>Acari</taxon>
        <taxon>Parasitiformes</taxon>
        <taxon>Ixodida</taxon>
        <taxon>Ixodoidea</taxon>
        <taxon>Ixodidae</taxon>
        <taxon>Hyalomminae</taxon>
        <taxon>Hyalomma</taxon>
    </lineage>
</organism>
<gene>
    <name evidence="1" type="ORF">MHYMCMPASI_00278</name>
</gene>